<proteinExistence type="predicted"/>
<name>A0A8T3URD3_9ARCH</name>
<evidence type="ECO:0000313" key="3">
    <source>
        <dbReference type="EMBL" id="MBE5728492.1"/>
    </source>
</evidence>
<gene>
    <name evidence="2" type="ORF">IHE50_01525</name>
    <name evidence="3" type="ORF">IHE51_01380</name>
</gene>
<evidence type="ECO:0000256" key="1">
    <source>
        <dbReference type="SAM" id="MobiDB-lite"/>
    </source>
</evidence>
<organism evidence="3 4">
    <name type="scientific">Candidatus Acidifodinimicrobium mancum</name>
    <dbReference type="NCBI Taxonomy" id="2898728"/>
    <lineage>
        <taxon>Archaea</taxon>
        <taxon>Candidatus Parvarchaeota</taxon>
        <taxon>Candidatus Acidifodinimicrobiaceae</taxon>
        <taxon>Candidatus Acidifodinimicrobium</taxon>
    </lineage>
</organism>
<feature type="region of interest" description="Disordered" evidence="1">
    <location>
        <begin position="164"/>
        <end position="195"/>
    </location>
</feature>
<feature type="region of interest" description="Disordered" evidence="1">
    <location>
        <begin position="44"/>
        <end position="65"/>
    </location>
</feature>
<sequence length="255" mass="28501">METIPKDKIQNLTNIAYSMITDITSIENSLNNISVIIGRGGTTKAYQQGTTSSLSTAKPEEKNDNLNVSNIPNMPSMLTRSAKNINEEQYTTQFEAEEETKKKTSEDLKKELEKLNSMTLIPSKGIGLKGGGENEQIDETQYRIENGQKINPNLTKELGELESRFGTKQQKSKNFSEEEEKVETETAEPKSTGTTNPMEALLRLINEKKSISVSDAAKTLNFDTYLIETWAKLLSDNNKIKLEYKLVGNPVLKAK</sequence>
<evidence type="ECO:0000313" key="5">
    <source>
        <dbReference type="Proteomes" id="UP000763484"/>
    </source>
</evidence>
<evidence type="ECO:0000313" key="4">
    <source>
        <dbReference type="Proteomes" id="UP000718571"/>
    </source>
</evidence>
<comment type="caution">
    <text evidence="3">The sequence shown here is derived from an EMBL/GenBank/DDBJ whole genome shotgun (WGS) entry which is preliminary data.</text>
</comment>
<accession>A0A8T3URD3</accession>
<dbReference type="EMBL" id="JADFAR010000016">
    <property type="protein sequence ID" value="MBE5728492.1"/>
    <property type="molecule type" value="Genomic_DNA"/>
</dbReference>
<feature type="compositionally biased region" description="Polar residues" evidence="1">
    <location>
        <begin position="44"/>
        <end position="56"/>
    </location>
</feature>
<dbReference type="Proteomes" id="UP000718571">
    <property type="component" value="Unassembled WGS sequence"/>
</dbReference>
<evidence type="ECO:0000313" key="2">
    <source>
        <dbReference type="EMBL" id="MBE5728077.1"/>
    </source>
</evidence>
<protein>
    <submittedName>
        <fullName evidence="3">Uncharacterized protein</fullName>
    </submittedName>
</protein>
<reference evidence="4 5" key="1">
    <citation type="submission" date="2020-09" db="EMBL/GenBank/DDBJ databases">
        <title>Genomic characterization of a novel Parvarchaeota family in acid mine drainage sediments.</title>
        <authorList>
            <person name="Luo Z.-H."/>
        </authorList>
    </citation>
    <scope>NUCLEOTIDE SEQUENCE [LARGE SCALE GENOMIC DNA]</scope>
    <source>
        <strain evidence="3">MAS1_bins.189</strain>
        <strain evidence="2">TL1-5_bins.178</strain>
    </source>
</reference>
<dbReference type="Proteomes" id="UP000763484">
    <property type="component" value="Unassembled WGS sequence"/>
</dbReference>
<dbReference type="AlphaFoldDB" id="A0A8T3URD3"/>
<dbReference type="EMBL" id="JADFAQ010000022">
    <property type="protein sequence ID" value="MBE5728077.1"/>
    <property type="molecule type" value="Genomic_DNA"/>
</dbReference>